<accession>A0AAV1ZJ36</accession>
<protein>
    <submittedName>
        <fullName evidence="1">Uncharacterized protein</fullName>
    </submittedName>
</protein>
<organism evidence="1 2">
    <name type="scientific">Larinioides sclopetarius</name>
    <dbReference type="NCBI Taxonomy" id="280406"/>
    <lineage>
        <taxon>Eukaryota</taxon>
        <taxon>Metazoa</taxon>
        <taxon>Ecdysozoa</taxon>
        <taxon>Arthropoda</taxon>
        <taxon>Chelicerata</taxon>
        <taxon>Arachnida</taxon>
        <taxon>Araneae</taxon>
        <taxon>Araneomorphae</taxon>
        <taxon>Entelegynae</taxon>
        <taxon>Araneoidea</taxon>
        <taxon>Araneidae</taxon>
        <taxon>Larinioides</taxon>
    </lineage>
</organism>
<gene>
    <name evidence="1" type="ORF">LARSCL_LOCUS5910</name>
</gene>
<sequence>MWSEVLVNLDCTNKSLQGKSATIDVTSSLLSGLAKSIQYLRDEGVQKYTDKAKNVCDSMSIKSIFSIKRLRKVKRMAGEMTQDESHLICAEKSFKLECFKVYDKLISEIETRSDIYHTISSDFNFLSEKTLNESSVSYLEKCAADLGSKYNRDIDTLEFINEVVTFKFQVKELVENINTASHLDILKVISKSDSRCLVDHADLTAPATSAVAAAQLRSALPTASATLADVARGTRSATAEIASAAARPSAERLPDVLKQMSPF</sequence>
<evidence type="ECO:0000313" key="1">
    <source>
        <dbReference type="EMBL" id="CAL1271604.1"/>
    </source>
</evidence>
<name>A0AAV1ZJ36_9ARAC</name>
<dbReference type="AlphaFoldDB" id="A0AAV1ZJ36"/>
<comment type="caution">
    <text evidence="1">The sequence shown here is derived from an EMBL/GenBank/DDBJ whole genome shotgun (WGS) entry which is preliminary data.</text>
</comment>
<evidence type="ECO:0000313" key="2">
    <source>
        <dbReference type="Proteomes" id="UP001497382"/>
    </source>
</evidence>
<keyword evidence="2" id="KW-1185">Reference proteome</keyword>
<proteinExistence type="predicted"/>
<dbReference type="Proteomes" id="UP001497382">
    <property type="component" value="Unassembled WGS sequence"/>
</dbReference>
<reference evidence="1 2" key="1">
    <citation type="submission" date="2024-04" db="EMBL/GenBank/DDBJ databases">
        <authorList>
            <person name="Rising A."/>
            <person name="Reimegard J."/>
            <person name="Sonavane S."/>
            <person name="Akerstrom W."/>
            <person name="Nylinder S."/>
            <person name="Hedman E."/>
            <person name="Kallberg Y."/>
        </authorList>
    </citation>
    <scope>NUCLEOTIDE SEQUENCE [LARGE SCALE GENOMIC DNA]</scope>
</reference>
<dbReference type="EMBL" id="CAXIEN010000055">
    <property type="protein sequence ID" value="CAL1271604.1"/>
    <property type="molecule type" value="Genomic_DNA"/>
</dbReference>